<dbReference type="Proteomes" id="UP000326169">
    <property type="component" value="Unassembled WGS sequence"/>
</dbReference>
<accession>A0A5M3T8Q9</accession>
<dbReference type="GO" id="GO:0032259">
    <property type="term" value="P:methylation"/>
    <property type="evidence" value="ECO:0007669"/>
    <property type="project" value="UniProtKB-KW"/>
</dbReference>
<evidence type="ECO:0000256" key="1">
    <source>
        <dbReference type="ARBA" id="ARBA00022603"/>
    </source>
</evidence>
<comment type="caution">
    <text evidence="4">The sequence shown here is derived from an EMBL/GenBank/DDBJ whole genome shotgun (WGS) entry which is preliminary data.</text>
</comment>
<dbReference type="RefSeq" id="WP_014275969.1">
    <property type="nucleotide sequence ID" value="NZ_BIMW01000118.1"/>
</dbReference>
<keyword evidence="5" id="KW-1185">Reference proteome</keyword>
<sequence>MKPLLSYYGGKQRIGSKILQYFPPHKIYVEPFAGGATLLFLKPLPTVTNQHDYKECLNDTSDLLINMYRVAQKYPNEFTKEINATLYSQSDHIKAKAICKQPDGYPGIEKAWAYYINISQGFSKSLNAGWSTGKQGCNQAIVFKNKKIDINKILNRLQSVHVSCEDAIRCIERWDSPNTLFYCDPPYPGSTQGHYSGYTIADWERLCHVLDNIAGSYVVSNYPQSIEPATATQKIEINTVMSASHKKDVKKKRTEVLWVKSNLDGFNQLPELINSEAYNCLLNTWSQPNS</sequence>
<dbReference type="Gene3D" id="3.40.50.150">
    <property type="entry name" value="Vaccinia Virus protein VP39"/>
    <property type="match status" value="2"/>
</dbReference>
<keyword evidence="3" id="KW-0949">S-adenosyl-L-methionine</keyword>
<keyword evidence="1 4" id="KW-0489">Methyltransferase</keyword>
<protein>
    <submittedName>
        <fullName evidence="4">Methyltransferase</fullName>
    </submittedName>
</protein>
<dbReference type="Pfam" id="PF02086">
    <property type="entry name" value="MethyltransfD12"/>
    <property type="match status" value="1"/>
</dbReference>
<dbReference type="InterPro" id="IPR012263">
    <property type="entry name" value="M_m6A_EcoRV"/>
</dbReference>
<organism evidence="4 5">
    <name type="scientific">Limnospira platensis NIES-46</name>
    <dbReference type="NCBI Taxonomy" id="1236695"/>
    <lineage>
        <taxon>Bacteria</taxon>
        <taxon>Bacillati</taxon>
        <taxon>Cyanobacteriota</taxon>
        <taxon>Cyanophyceae</taxon>
        <taxon>Oscillatoriophycideae</taxon>
        <taxon>Oscillatoriales</taxon>
        <taxon>Sirenicapillariaceae</taxon>
        <taxon>Limnospira</taxon>
    </lineage>
</organism>
<evidence type="ECO:0000256" key="2">
    <source>
        <dbReference type="ARBA" id="ARBA00022679"/>
    </source>
</evidence>
<name>A0A5M3T8Q9_LIMPL</name>
<dbReference type="PANTHER" id="PTHR30481">
    <property type="entry name" value="DNA ADENINE METHYLASE"/>
    <property type="match status" value="1"/>
</dbReference>
<dbReference type="InterPro" id="IPR012327">
    <property type="entry name" value="MeTrfase_D12"/>
</dbReference>
<dbReference type="PIRSF" id="PIRSF000398">
    <property type="entry name" value="M_m6A_EcoRV"/>
    <property type="match status" value="1"/>
</dbReference>
<dbReference type="SUPFAM" id="SSF53335">
    <property type="entry name" value="S-adenosyl-L-methionine-dependent methyltransferases"/>
    <property type="match status" value="1"/>
</dbReference>
<dbReference type="GO" id="GO:0008168">
    <property type="term" value="F:methyltransferase activity"/>
    <property type="evidence" value="ECO:0007669"/>
    <property type="project" value="UniProtKB-KW"/>
</dbReference>
<evidence type="ECO:0000313" key="5">
    <source>
        <dbReference type="Proteomes" id="UP000326169"/>
    </source>
</evidence>
<evidence type="ECO:0000313" key="4">
    <source>
        <dbReference type="EMBL" id="GCE94992.1"/>
    </source>
</evidence>
<dbReference type="PANTHER" id="PTHR30481:SF4">
    <property type="entry name" value="SITE-SPECIFIC DNA-METHYLTRANSFERASE (ADENINE-SPECIFIC)"/>
    <property type="match status" value="1"/>
</dbReference>
<evidence type="ECO:0000256" key="3">
    <source>
        <dbReference type="ARBA" id="ARBA00022691"/>
    </source>
</evidence>
<dbReference type="GeneID" id="301683858"/>
<dbReference type="InterPro" id="IPR029063">
    <property type="entry name" value="SAM-dependent_MTases_sf"/>
</dbReference>
<dbReference type="EMBL" id="BIMW01000118">
    <property type="protein sequence ID" value="GCE94992.1"/>
    <property type="molecule type" value="Genomic_DNA"/>
</dbReference>
<gene>
    <name evidence="4" type="ORF">NIES46_30530</name>
</gene>
<reference evidence="4 5" key="1">
    <citation type="journal article" date="2019" name="J Genomics">
        <title>The Draft Genome of a Hydrogen-producing Cyanobacterium, Arthrospira platensis NIES-46.</title>
        <authorList>
            <person name="Suzuki S."/>
            <person name="Yamaguchi H."/>
            <person name="Kawachi M."/>
        </authorList>
    </citation>
    <scope>NUCLEOTIDE SEQUENCE [LARGE SCALE GENOMIC DNA]</scope>
    <source>
        <strain evidence="4 5">NIES-46</strain>
    </source>
</reference>
<proteinExistence type="predicted"/>
<keyword evidence="2" id="KW-0808">Transferase</keyword>
<dbReference type="PRINTS" id="PR00505">
    <property type="entry name" value="D12N6MTFRASE"/>
</dbReference>